<dbReference type="GO" id="GO:0006325">
    <property type="term" value="P:chromatin organization"/>
    <property type="evidence" value="ECO:0007669"/>
    <property type="project" value="UniProtKB-UniRule"/>
</dbReference>
<keyword evidence="3 15" id="KW-0963">Cytoplasm</keyword>
<comment type="domain">
    <text evidence="15">Contains 2 ubiquitin-conjugating enzyme family-like (UEV-like) regions. These regions lack the critical Cys residues required for ubiquitination but retain the ability to bind ubiquitin.</text>
</comment>
<dbReference type="SUPFAM" id="SSF58113">
    <property type="entry name" value="Apolipoprotein A-I"/>
    <property type="match status" value="1"/>
</dbReference>
<gene>
    <name evidence="16" type="ORF">PoB_002101200</name>
</gene>
<organism evidence="16 17">
    <name type="scientific">Plakobranchus ocellatus</name>
    <dbReference type="NCBI Taxonomy" id="259542"/>
    <lineage>
        <taxon>Eukaryota</taxon>
        <taxon>Metazoa</taxon>
        <taxon>Spiralia</taxon>
        <taxon>Lophotrochozoa</taxon>
        <taxon>Mollusca</taxon>
        <taxon>Gastropoda</taxon>
        <taxon>Heterobranchia</taxon>
        <taxon>Euthyneura</taxon>
        <taxon>Panpulmonata</taxon>
        <taxon>Sacoglossa</taxon>
        <taxon>Placobranchoidea</taxon>
        <taxon>Plakobranchidae</taxon>
        <taxon>Plakobranchus</taxon>
    </lineage>
</organism>
<evidence type="ECO:0000313" key="17">
    <source>
        <dbReference type="Proteomes" id="UP000735302"/>
    </source>
</evidence>
<keyword evidence="8 15" id="KW-0498">Mitosis</keyword>
<evidence type="ECO:0000256" key="11">
    <source>
        <dbReference type="ARBA" id="ARBA00023204"/>
    </source>
</evidence>
<dbReference type="PANTHER" id="PTHR15189">
    <property type="entry name" value="BRISC AND BRCA1-A COMPLEX MEMBER 2"/>
    <property type="match status" value="1"/>
</dbReference>
<comment type="subunit">
    <text evidence="15">Component of the ARISC complex. Component of the BRCA1-A complex. Component of the BRISC complex. Binds polyubiquitin.</text>
</comment>
<evidence type="ECO:0000256" key="6">
    <source>
        <dbReference type="ARBA" id="ARBA00022737"/>
    </source>
</evidence>
<dbReference type="GO" id="GO:0006915">
    <property type="term" value="P:apoptotic process"/>
    <property type="evidence" value="ECO:0007669"/>
    <property type="project" value="UniProtKB-UniRule"/>
</dbReference>
<dbReference type="EMBL" id="BLXT01002457">
    <property type="protein sequence ID" value="GFN94506.1"/>
    <property type="molecule type" value="Genomic_DNA"/>
</dbReference>
<evidence type="ECO:0000256" key="15">
    <source>
        <dbReference type="RuleBase" id="RU368019"/>
    </source>
</evidence>
<evidence type="ECO:0000256" key="2">
    <source>
        <dbReference type="ARBA" id="ARBA00019438"/>
    </source>
</evidence>
<keyword evidence="11 15" id="KW-0234">DNA repair</keyword>
<keyword evidence="10 15" id="KW-0156">Chromatin regulator</keyword>
<protein>
    <recommendedName>
        <fullName evidence="2 15">BRISC and BRCA1-A complex member 2</fullName>
    </recommendedName>
</protein>
<dbReference type="GO" id="GO:0051301">
    <property type="term" value="P:cell division"/>
    <property type="evidence" value="ECO:0007669"/>
    <property type="project" value="UniProtKB-UniRule"/>
</dbReference>
<keyword evidence="5 15" id="KW-0053">Apoptosis</keyword>
<dbReference type="CDD" id="cd23664">
    <property type="entry name" value="BRE"/>
    <property type="match status" value="1"/>
</dbReference>
<evidence type="ECO:0000256" key="14">
    <source>
        <dbReference type="ARBA" id="ARBA00025766"/>
    </source>
</evidence>
<dbReference type="Proteomes" id="UP000735302">
    <property type="component" value="Unassembled WGS sequence"/>
</dbReference>
<comment type="caution">
    <text evidence="16">The sequence shown here is derived from an EMBL/GenBank/DDBJ whole genome shotgun (WGS) entry which is preliminary data.</text>
</comment>
<dbReference type="GO" id="GO:0005737">
    <property type="term" value="C:cytoplasm"/>
    <property type="evidence" value="ECO:0007669"/>
    <property type="project" value="UniProtKB-SubCell"/>
</dbReference>
<dbReference type="GO" id="GO:0010212">
    <property type="term" value="P:response to ionizing radiation"/>
    <property type="evidence" value="ECO:0007669"/>
    <property type="project" value="UniProtKB-UniRule"/>
</dbReference>
<evidence type="ECO:0000256" key="4">
    <source>
        <dbReference type="ARBA" id="ARBA00022618"/>
    </source>
</evidence>
<dbReference type="GO" id="GO:0006302">
    <property type="term" value="P:double-strand break repair"/>
    <property type="evidence" value="ECO:0007669"/>
    <property type="project" value="UniProtKB-UniRule"/>
</dbReference>
<comment type="subcellular location">
    <subcellularLocation>
        <location evidence="15">Cytoplasm</location>
    </subcellularLocation>
    <subcellularLocation>
        <location evidence="1 15">Nucleus</location>
    </subcellularLocation>
    <text evidence="15">Localizes at sites of DNA damage at double-strand breaks (DSBs).</text>
</comment>
<name>A0AAV3ZIZ6_9GAST</name>
<dbReference type="GO" id="GO:0070531">
    <property type="term" value="C:BRCA1-A complex"/>
    <property type="evidence" value="ECO:0007669"/>
    <property type="project" value="UniProtKB-UniRule"/>
</dbReference>
<keyword evidence="9 15" id="KW-0833">Ubl conjugation pathway</keyword>
<evidence type="ECO:0000256" key="9">
    <source>
        <dbReference type="ARBA" id="ARBA00022786"/>
    </source>
</evidence>
<keyword evidence="6" id="KW-0677">Repeat</keyword>
<evidence type="ECO:0000256" key="3">
    <source>
        <dbReference type="ARBA" id="ARBA00022490"/>
    </source>
</evidence>
<dbReference type="GO" id="GO:0070552">
    <property type="term" value="C:BRISC complex"/>
    <property type="evidence" value="ECO:0007669"/>
    <property type="project" value="UniProtKB-UniRule"/>
</dbReference>
<keyword evidence="12 15" id="KW-0539">Nucleus</keyword>
<evidence type="ECO:0000256" key="1">
    <source>
        <dbReference type="ARBA" id="ARBA00004123"/>
    </source>
</evidence>
<keyword evidence="7 15" id="KW-0227">DNA damage</keyword>
<evidence type="ECO:0000256" key="10">
    <source>
        <dbReference type="ARBA" id="ARBA00022853"/>
    </source>
</evidence>
<dbReference type="PANTHER" id="PTHR15189:SF7">
    <property type="entry name" value="BRISC AND BRCA1-A COMPLEX MEMBER 2"/>
    <property type="match status" value="1"/>
</dbReference>
<dbReference type="InterPro" id="IPR010358">
    <property type="entry name" value="BRE"/>
</dbReference>
<comment type="function">
    <text evidence="15">May play a role in homeostasis or cellular differentiation in cells of neural, epithelial and germline origins. May also act as a death receptor-associated anti-apoptotic protein, which inhibits the mitochondrial apoptotic pathway.</text>
</comment>
<sequence length="491" mass="56855">MVPDGKDELKKFDFLIRPYLDCLLSRTNDEINLTSDAVRVTDCCSGCLYSNPKDPQKCDRFTLKIPYAQQILSWQVIFNASDMKEPPDFIFDAEDYDFHPPLAEINSLVCWDWQNRESLVAVITELLEHYQAYQLDRASSSPTLQRHLKSLIAQRPQHLQLIVNRGERSLGTLNCLMRVDADFSKIPPYLVQGNPGQDGATLHICIPYPESSSIQAQLYLSPSVECALGGSSKLRIPGFQHGLLMGDYFSNVKALLENQVRNQRLLMGDYFSNVKSLFENQVRNQRLLMGDYFSNVKALLENQVRNQRLLMGDYFSNVKALFENQVRNQRLLMGDYFSNVKALLENQVRNQRLLMGDYFSNLKALLENQVKLISEGFEKRKDYLAAFISHYGKSVLEYDMQSFTKITLLWEWNDFFFTFTVELPLYFPSDQPTFILKSVYHCQNKRPYMEKFSDFPYSPRWSGNEMVKRASAFVLAKIKDFQMASVNHSDK</sequence>
<keyword evidence="17" id="KW-1185">Reference proteome</keyword>
<dbReference type="GO" id="GO:0045739">
    <property type="term" value="P:positive regulation of DNA repair"/>
    <property type="evidence" value="ECO:0007669"/>
    <property type="project" value="UniProtKB-UniRule"/>
</dbReference>
<comment type="similarity">
    <text evidence="14 15">Belongs to the BABAM2 family.</text>
</comment>
<evidence type="ECO:0000313" key="16">
    <source>
        <dbReference type="EMBL" id="GFN94506.1"/>
    </source>
</evidence>
<dbReference type="GO" id="GO:0007095">
    <property type="term" value="P:mitotic G2 DNA damage checkpoint signaling"/>
    <property type="evidence" value="ECO:0007669"/>
    <property type="project" value="UniProtKB-UniRule"/>
</dbReference>
<dbReference type="Pfam" id="PF06113">
    <property type="entry name" value="BRE"/>
    <property type="match status" value="2"/>
</dbReference>
<keyword evidence="13 15" id="KW-0131">Cell cycle</keyword>
<proteinExistence type="inferred from homology"/>
<evidence type="ECO:0000256" key="8">
    <source>
        <dbReference type="ARBA" id="ARBA00022776"/>
    </source>
</evidence>
<keyword evidence="4 15" id="KW-0132">Cell division</keyword>
<evidence type="ECO:0000256" key="5">
    <source>
        <dbReference type="ARBA" id="ARBA00022703"/>
    </source>
</evidence>
<evidence type="ECO:0000256" key="7">
    <source>
        <dbReference type="ARBA" id="ARBA00022763"/>
    </source>
</evidence>
<accession>A0AAV3ZIZ6</accession>
<dbReference type="GO" id="GO:0031593">
    <property type="term" value="F:polyubiquitin modification-dependent protein binding"/>
    <property type="evidence" value="ECO:0007669"/>
    <property type="project" value="UniProtKB-UniRule"/>
</dbReference>
<reference evidence="16 17" key="1">
    <citation type="journal article" date="2021" name="Elife">
        <title>Chloroplast acquisition without the gene transfer in kleptoplastic sea slugs, Plakobranchus ocellatus.</title>
        <authorList>
            <person name="Maeda T."/>
            <person name="Takahashi S."/>
            <person name="Yoshida T."/>
            <person name="Shimamura S."/>
            <person name="Takaki Y."/>
            <person name="Nagai Y."/>
            <person name="Toyoda A."/>
            <person name="Suzuki Y."/>
            <person name="Arimoto A."/>
            <person name="Ishii H."/>
            <person name="Satoh N."/>
            <person name="Nishiyama T."/>
            <person name="Hasebe M."/>
            <person name="Maruyama T."/>
            <person name="Minagawa J."/>
            <person name="Obokata J."/>
            <person name="Shigenobu S."/>
        </authorList>
    </citation>
    <scope>NUCLEOTIDE SEQUENCE [LARGE SCALE GENOMIC DNA]</scope>
</reference>
<evidence type="ECO:0000256" key="13">
    <source>
        <dbReference type="ARBA" id="ARBA00023306"/>
    </source>
</evidence>
<dbReference type="AlphaFoldDB" id="A0AAV3ZIZ6"/>
<evidence type="ECO:0000256" key="12">
    <source>
        <dbReference type="ARBA" id="ARBA00023242"/>
    </source>
</evidence>